<evidence type="ECO:0000313" key="1">
    <source>
        <dbReference type="EnsemblPlants" id="AET2Gv20829800.10"/>
    </source>
</evidence>
<reference evidence="1" key="4">
    <citation type="submission" date="2019-03" db="UniProtKB">
        <authorList>
            <consortium name="EnsemblPlants"/>
        </authorList>
    </citation>
    <scope>IDENTIFICATION</scope>
</reference>
<dbReference type="Gramene" id="AET2Gv20829800.10">
    <property type="protein sequence ID" value="AET2Gv20829800.10"/>
    <property type="gene ID" value="AET2Gv20829800"/>
</dbReference>
<reference evidence="2" key="1">
    <citation type="journal article" date="2014" name="Science">
        <title>Ancient hybridizations among the ancestral genomes of bread wheat.</title>
        <authorList>
            <consortium name="International Wheat Genome Sequencing Consortium,"/>
            <person name="Marcussen T."/>
            <person name="Sandve S.R."/>
            <person name="Heier L."/>
            <person name="Spannagl M."/>
            <person name="Pfeifer M."/>
            <person name="Jakobsen K.S."/>
            <person name="Wulff B.B."/>
            <person name="Steuernagel B."/>
            <person name="Mayer K.F."/>
            <person name="Olsen O.A."/>
        </authorList>
    </citation>
    <scope>NUCLEOTIDE SEQUENCE [LARGE SCALE GENOMIC DNA]</scope>
    <source>
        <strain evidence="2">cv. AL8/78</strain>
    </source>
</reference>
<sequence length="44" mass="5358">MLLTSFLYRAFLHWYFFELRDLGMRRWIIPPGPSCHDVSVSRSR</sequence>
<evidence type="ECO:0000313" key="2">
    <source>
        <dbReference type="Proteomes" id="UP000015105"/>
    </source>
</evidence>
<dbReference type="Proteomes" id="UP000015105">
    <property type="component" value="Chromosome 2D"/>
</dbReference>
<reference evidence="2" key="2">
    <citation type="journal article" date="2017" name="Nat. Plants">
        <title>The Aegilops tauschii genome reveals multiple impacts of transposons.</title>
        <authorList>
            <person name="Zhao G."/>
            <person name="Zou C."/>
            <person name="Li K."/>
            <person name="Wang K."/>
            <person name="Li T."/>
            <person name="Gao L."/>
            <person name="Zhang X."/>
            <person name="Wang H."/>
            <person name="Yang Z."/>
            <person name="Liu X."/>
            <person name="Jiang W."/>
            <person name="Mao L."/>
            <person name="Kong X."/>
            <person name="Jiao Y."/>
            <person name="Jia J."/>
        </authorList>
    </citation>
    <scope>NUCLEOTIDE SEQUENCE [LARGE SCALE GENOMIC DNA]</scope>
    <source>
        <strain evidence="2">cv. AL8/78</strain>
    </source>
</reference>
<proteinExistence type="predicted"/>
<name>A0A453CFR2_AEGTS</name>
<organism evidence="1 2">
    <name type="scientific">Aegilops tauschii subsp. strangulata</name>
    <name type="common">Goatgrass</name>
    <dbReference type="NCBI Taxonomy" id="200361"/>
    <lineage>
        <taxon>Eukaryota</taxon>
        <taxon>Viridiplantae</taxon>
        <taxon>Streptophyta</taxon>
        <taxon>Embryophyta</taxon>
        <taxon>Tracheophyta</taxon>
        <taxon>Spermatophyta</taxon>
        <taxon>Magnoliopsida</taxon>
        <taxon>Liliopsida</taxon>
        <taxon>Poales</taxon>
        <taxon>Poaceae</taxon>
        <taxon>BOP clade</taxon>
        <taxon>Pooideae</taxon>
        <taxon>Triticodae</taxon>
        <taxon>Triticeae</taxon>
        <taxon>Triticinae</taxon>
        <taxon>Aegilops</taxon>
    </lineage>
</organism>
<reference evidence="1" key="5">
    <citation type="journal article" date="2021" name="G3 (Bethesda)">
        <title>Aegilops tauschii genome assembly Aet v5.0 features greater sequence contiguity and improved annotation.</title>
        <authorList>
            <person name="Wang L."/>
            <person name="Zhu T."/>
            <person name="Rodriguez J.C."/>
            <person name="Deal K.R."/>
            <person name="Dubcovsky J."/>
            <person name="McGuire P.E."/>
            <person name="Lux T."/>
            <person name="Spannagl M."/>
            <person name="Mayer K.F.X."/>
            <person name="Baldrich P."/>
            <person name="Meyers B.C."/>
            <person name="Huo N."/>
            <person name="Gu Y.Q."/>
            <person name="Zhou H."/>
            <person name="Devos K.M."/>
            <person name="Bennetzen J.L."/>
            <person name="Unver T."/>
            <person name="Budak H."/>
            <person name="Gulick P.J."/>
            <person name="Galiba G."/>
            <person name="Kalapos B."/>
            <person name="Nelson D.R."/>
            <person name="Li P."/>
            <person name="You F.M."/>
            <person name="Luo M.C."/>
            <person name="Dvorak J."/>
        </authorList>
    </citation>
    <scope>NUCLEOTIDE SEQUENCE [LARGE SCALE GENOMIC DNA]</scope>
    <source>
        <strain evidence="1">cv. AL8/78</strain>
    </source>
</reference>
<protein>
    <submittedName>
        <fullName evidence="1">Uncharacterized protein</fullName>
    </submittedName>
</protein>
<dbReference type="AlphaFoldDB" id="A0A453CFR2"/>
<keyword evidence="2" id="KW-1185">Reference proteome</keyword>
<dbReference type="EnsemblPlants" id="AET2Gv20829800.10">
    <property type="protein sequence ID" value="AET2Gv20829800.10"/>
    <property type="gene ID" value="AET2Gv20829800"/>
</dbReference>
<reference evidence="1" key="3">
    <citation type="journal article" date="2017" name="Nature">
        <title>Genome sequence of the progenitor of the wheat D genome Aegilops tauschii.</title>
        <authorList>
            <person name="Luo M.C."/>
            <person name="Gu Y.Q."/>
            <person name="Puiu D."/>
            <person name="Wang H."/>
            <person name="Twardziok S.O."/>
            <person name="Deal K.R."/>
            <person name="Huo N."/>
            <person name="Zhu T."/>
            <person name="Wang L."/>
            <person name="Wang Y."/>
            <person name="McGuire P.E."/>
            <person name="Liu S."/>
            <person name="Long H."/>
            <person name="Ramasamy R.K."/>
            <person name="Rodriguez J.C."/>
            <person name="Van S.L."/>
            <person name="Yuan L."/>
            <person name="Wang Z."/>
            <person name="Xia Z."/>
            <person name="Xiao L."/>
            <person name="Anderson O.D."/>
            <person name="Ouyang S."/>
            <person name="Liang Y."/>
            <person name="Zimin A.V."/>
            <person name="Pertea G."/>
            <person name="Qi P."/>
            <person name="Bennetzen J.L."/>
            <person name="Dai X."/>
            <person name="Dawson M.W."/>
            <person name="Muller H.G."/>
            <person name="Kugler K."/>
            <person name="Rivarola-Duarte L."/>
            <person name="Spannagl M."/>
            <person name="Mayer K.F.X."/>
            <person name="Lu F.H."/>
            <person name="Bevan M.W."/>
            <person name="Leroy P."/>
            <person name="Li P."/>
            <person name="You F.M."/>
            <person name="Sun Q."/>
            <person name="Liu Z."/>
            <person name="Lyons E."/>
            <person name="Wicker T."/>
            <person name="Salzberg S.L."/>
            <person name="Devos K.M."/>
            <person name="Dvorak J."/>
        </authorList>
    </citation>
    <scope>NUCLEOTIDE SEQUENCE [LARGE SCALE GENOMIC DNA]</scope>
    <source>
        <strain evidence="1">cv. AL8/78</strain>
    </source>
</reference>
<accession>A0A453CFR2</accession>